<dbReference type="RefSeq" id="WP_220618171.1">
    <property type="nucleotide sequence ID" value="NZ_RKLR01000003.1"/>
</dbReference>
<sequence>MDDDADVVTLTYRASDSAGVAASLRNETFQQYLRRSKSGTVAVGDEWDEVVNDGCGTTTAVTLTVTAVRGGETVGETTRFSFSPPVVS</sequence>
<gene>
    <name evidence="2" type="ORF">EGH21_09145</name>
</gene>
<evidence type="ECO:0000313" key="3">
    <source>
        <dbReference type="Proteomes" id="UP001430377"/>
    </source>
</evidence>
<dbReference type="Proteomes" id="UP001430377">
    <property type="component" value="Unassembled WGS sequence"/>
</dbReference>
<dbReference type="InterPro" id="IPR058274">
    <property type="entry name" value="DUF7968"/>
</dbReference>
<reference evidence="2 3" key="1">
    <citation type="submission" date="2021-06" db="EMBL/GenBank/DDBJ databases">
        <title>Halomicroarcula sp. a new haloarchaeum isolated from saline soil.</title>
        <authorList>
            <person name="Duran-Viseras A."/>
            <person name="Sanchez-Porro C."/>
            <person name="Ventosa A."/>
        </authorList>
    </citation>
    <scope>NUCLEOTIDE SEQUENCE [LARGE SCALE GENOMIC DNA]</scope>
    <source>
        <strain evidence="2 3">F13</strain>
    </source>
</reference>
<accession>A0AAW4PQC0</accession>
<feature type="domain" description="DUF7968" evidence="1">
    <location>
        <begin position="3"/>
        <end position="82"/>
    </location>
</feature>
<dbReference type="AlphaFoldDB" id="A0AAW4PQC0"/>
<comment type="caution">
    <text evidence="2">The sequence shown here is derived from an EMBL/GenBank/DDBJ whole genome shotgun (WGS) entry which is preliminary data.</text>
</comment>
<evidence type="ECO:0000259" key="1">
    <source>
        <dbReference type="Pfam" id="PF25922"/>
    </source>
</evidence>
<protein>
    <recommendedName>
        <fullName evidence="1">DUF7968 domain-containing protein</fullName>
    </recommendedName>
</protein>
<organism evidence="2 3">
    <name type="scientific">Haloarcula rubra</name>
    <dbReference type="NCBI Taxonomy" id="2487747"/>
    <lineage>
        <taxon>Archaea</taxon>
        <taxon>Methanobacteriati</taxon>
        <taxon>Methanobacteriota</taxon>
        <taxon>Stenosarchaea group</taxon>
        <taxon>Halobacteria</taxon>
        <taxon>Halobacteriales</taxon>
        <taxon>Haloarculaceae</taxon>
        <taxon>Haloarcula</taxon>
    </lineage>
</organism>
<proteinExistence type="predicted"/>
<dbReference type="EMBL" id="RKLR01000003">
    <property type="protein sequence ID" value="MBX0323193.1"/>
    <property type="molecule type" value="Genomic_DNA"/>
</dbReference>
<keyword evidence="3" id="KW-1185">Reference proteome</keyword>
<evidence type="ECO:0000313" key="2">
    <source>
        <dbReference type="EMBL" id="MBX0323193.1"/>
    </source>
</evidence>
<name>A0AAW4PQC0_9EURY</name>
<dbReference type="Pfam" id="PF25922">
    <property type="entry name" value="DUF7968"/>
    <property type="match status" value="1"/>
</dbReference>